<dbReference type="GO" id="GO:0055085">
    <property type="term" value="P:transmembrane transport"/>
    <property type="evidence" value="ECO:0007669"/>
    <property type="project" value="InterPro"/>
</dbReference>
<dbReference type="PANTHER" id="PTHR43744">
    <property type="entry name" value="ABC TRANSPORTER PERMEASE PROTEIN MG189-RELATED-RELATED"/>
    <property type="match status" value="1"/>
</dbReference>
<evidence type="ECO:0000313" key="9">
    <source>
        <dbReference type="EMBL" id="SHO47565.1"/>
    </source>
</evidence>
<dbReference type="EMBL" id="FRFD01000004">
    <property type="protein sequence ID" value="SHO47565.1"/>
    <property type="molecule type" value="Genomic_DNA"/>
</dbReference>
<comment type="subcellular location">
    <subcellularLocation>
        <location evidence="1 7">Cell membrane</location>
        <topology evidence="1 7">Multi-pass membrane protein</topology>
    </subcellularLocation>
</comment>
<dbReference type="PROSITE" id="PS50928">
    <property type="entry name" value="ABC_TM1"/>
    <property type="match status" value="1"/>
</dbReference>
<dbReference type="InterPro" id="IPR000515">
    <property type="entry name" value="MetI-like"/>
</dbReference>
<protein>
    <submittedName>
        <fullName evidence="9">Putative aldouronate transport system permease protein</fullName>
    </submittedName>
</protein>
<accession>A0A1M7Y561</accession>
<evidence type="ECO:0000259" key="8">
    <source>
        <dbReference type="PROSITE" id="PS50928"/>
    </source>
</evidence>
<keyword evidence="10" id="KW-1185">Reference proteome</keyword>
<keyword evidence="3" id="KW-1003">Cell membrane</keyword>
<dbReference type="RefSeq" id="WP_242952344.1">
    <property type="nucleotide sequence ID" value="NZ_FRFD01000004.1"/>
</dbReference>
<comment type="similarity">
    <text evidence="7">Belongs to the binding-protein-dependent transport system permease family.</text>
</comment>
<evidence type="ECO:0000256" key="6">
    <source>
        <dbReference type="ARBA" id="ARBA00023136"/>
    </source>
</evidence>
<dbReference type="Gene3D" id="1.10.3720.10">
    <property type="entry name" value="MetI-like"/>
    <property type="match status" value="1"/>
</dbReference>
<feature type="domain" description="ABC transmembrane type-1" evidence="8">
    <location>
        <begin position="74"/>
        <end position="278"/>
    </location>
</feature>
<feature type="transmembrane region" description="Helical" evidence="7">
    <location>
        <begin position="141"/>
        <end position="161"/>
    </location>
</feature>
<evidence type="ECO:0000256" key="1">
    <source>
        <dbReference type="ARBA" id="ARBA00004651"/>
    </source>
</evidence>
<evidence type="ECO:0000256" key="7">
    <source>
        <dbReference type="RuleBase" id="RU363032"/>
    </source>
</evidence>
<feature type="transmembrane region" description="Helical" evidence="7">
    <location>
        <begin position="261"/>
        <end position="278"/>
    </location>
</feature>
<evidence type="ECO:0000256" key="4">
    <source>
        <dbReference type="ARBA" id="ARBA00022692"/>
    </source>
</evidence>
<evidence type="ECO:0000256" key="5">
    <source>
        <dbReference type="ARBA" id="ARBA00022989"/>
    </source>
</evidence>
<keyword evidence="5 7" id="KW-1133">Transmembrane helix</keyword>
<dbReference type="GO" id="GO:0005886">
    <property type="term" value="C:plasma membrane"/>
    <property type="evidence" value="ECO:0007669"/>
    <property type="project" value="UniProtKB-SubCell"/>
</dbReference>
<dbReference type="PANTHER" id="PTHR43744:SF9">
    <property type="entry name" value="POLYGALACTURONAN_RHAMNOGALACTURONAN TRANSPORT SYSTEM PERMEASE PROTEIN YTCP"/>
    <property type="match status" value="1"/>
</dbReference>
<sequence>MKTKVGNDKMFNFFVYFFAILMIFIIVYPLWFIIIASFSDSTAVANGEIWLLPKKIQFDAYRELFKQSLIWSGYKNTIIYTAAGTLFQLIVNVTAGYAMSRKDFLGKKFWTIYFTIPMFISGGLIPTYLTVKQFGLVDNRLAMVLPFAVSCYNIIVIRTFFKSNIPDSLWEAAQMDGCSTFRYFIQIVLPLSKAILAVIGLWSAVGIWNSWFDAMIYLTREELQPLQLVLRRLLIINESLIKQGSGDLAARLQNLSDKMKYAAILVSTLPIMCLYPFLQKYFNQGVMVGSIKE</sequence>
<dbReference type="AlphaFoldDB" id="A0A1M7Y561"/>
<dbReference type="Proteomes" id="UP000184612">
    <property type="component" value="Unassembled WGS sequence"/>
</dbReference>
<proteinExistence type="inferred from homology"/>
<dbReference type="STRING" id="1121345.SAMN02745217_01578"/>
<dbReference type="Pfam" id="PF00528">
    <property type="entry name" value="BPD_transp_1"/>
    <property type="match status" value="1"/>
</dbReference>
<feature type="transmembrane region" description="Helical" evidence="7">
    <location>
        <begin position="110"/>
        <end position="129"/>
    </location>
</feature>
<evidence type="ECO:0000256" key="3">
    <source>
        <dbReference type="ARBA" id="ARBA00022475"/>
    </source>
</evidence>
<dbReference type="SUPFAM" id="SSF161098">
    <property type="entry name" value="MetI-like"/>
    <property type="match status" value="1"/>
</dbReference>
<evidence type="ECO:0000313" key="10">
    <source>
        <dbReference type="Proteomes" id="UP000184612"/>
    </source>
</evidence>
<feature type="transmembrane region" description="Helical" evidence="7">
    <location>
        <begin position="181"/>
        <end position="205"/>
    </location>
</feature>
<gene>
    <name evidence="9" type="ORF">SAMN02745217_01578</name>
</gene>
<dbReference type="CDD" id="cd06261">
    <property type="entry name" value="TM_PBP2"/>
    <property type="match status" value="1"/>
</dbReference>
<dbReference type="InterPro" id="IPR035906">
    <property type="entry name" value="MetI-like_sf"/>
</dbReference>
<keyword evidence="6 7" id="KW-0472">Membrane</keyword>
<feature type="transmembrane region" description="Helical" evidence="7">
    <location>
        <begin position="12"/>
        <end position="34"/>
    </location>
</feature>
<feature type="transmembrane region" description="Helical" evidence="7">
    <location>
        <begin position="78"/>
        <end position="98"/>
    </location>
</feature>
<keyword evidence="2 7" id="KW-0813">Transport</keyword>
<evidence type="ECO:0000256" key="2">
    <source>
        <dbReference type="ARBA" id="ARBA00022448"/>
    </source>
</evidence>
<name>A0A1M7Y561_9FIRM</name>
<keyword evidence="4 7" id="KW-0812">Transmembrane</keyword>
<organism evidence="9 10">
    <name type="scientific">Anaerocolumna xylanovorans DSM 12503</name>
    <dbReference type="NCBI Taxonomy" id="1121345"/>
    <lineage>
        <taxon>Bacteria</taxon>
        <taxon>Bacillati</taxon>
        <taxon>Bacillota</taxon>
        <taxon>Clostridia</taxon>
        <taxon>Lachnospirales</taxon>
        <taxon>Lachnospiraceae</taxon>
        <taxon>Anaerocolumna</taxon>
    </lineage>
</organism>
<reference evidence="9 10" key="1">
    <citation type="submission" date="2016-12" db="EMBL/GenBank/DDBJ databases">
        <authorList>
            <person name="Song W.-J."/>
            <person name="Kurnit D.M."/>
        </authorList>
    </citation>
    <scope>NUCLEOTIDE SEQUENCE [LARGE SCALE GENOMIC DNA]</scope>
    <source>
        <strain evidence="9 10">DSM 12503</strain>
    </source>
</reference>